<organism evidence="3 4">
    <name type="scientific">Agaribacter marinus</name>
    <dbReference type="NCBI Taxonomy" id="1431249"/>
    <lineage>
        <taxon>Bacteria</taxon>
        <taxon>Pseudomonadati</taxon>
        <taxon>Pseudomonadota</taxon>
        <taxon>Gammaproteobacteria</taxon>
        <taxon>Alteromonadales</taxon>
        <taxon>Alteromonadaceae</taxon>
        <taxon>Agaribacter</taxon>
    </lineage>
</organism>
<dbReference type="Proteomes" id="UP001156601">
    <property type="component" value="Unassembled WGS sequence"/>
</dbReference>
<keyword evidence="4" id="KW-1185">Reference proteome</keyword>
<dbReference type="RefSeq" id="WP_284216882.1">
    <property type="nucleotide sequence ID" value="NZ_BSOT01000005.1"/>
</dbReference>
<dbReference type="InterPro" id="IPR050490">
    <property type="entry name" value="Bact_solute-bd_prot1"/>
</dbReference>
<reference evidence="3" key="1">
    <citation type="journal article" date="2014" name="Int. J. Syst. Evol. Microbiol.">
        <title>Complete genome sequence of Corynebacterium casei LMG S-19264T (=DSM 44701T), isolated from a smear-ripened cheese.</title>
        <authorList>
            <consortium name="US DOE Joint Genome Institute (JGI-PGF)"/>
            <person name="Walter F."/>
            <person name="Albersmeier A."/>
            <person name="Kalinowski J."/>
            <person name="Ruckert C."/>
        </authorList>
    </citation>
    <scope>NUCLEOTIDE SEQUENCE</scope>
    <source>
        <strain evidence="3">NBRC 110023</strain>
    </source>
</reference>
<evidence type="ECO:0000313" key="4">
    <source>
        <dbReference type="Proteomes" id="UP001156601"/>
    </source>
</evidence>
<evidence type="ECO:0008006" key="5">
    <source>
        <dbReference type="Google" id="ProtNLM"/>
    </source>
</evidence>
<evidence type="ECO:0000256" key="1">
    <source>
        <dbReference type="ARBA" id="ARBA00004418"/>
    </source>
</evidence>
<sequence length="386" mass="43171">MSQSPIELKGITWSHTRGYVPMTATAQRFEELHPEVRISWNKRSLQAFADEPIDVLAQQYDLLVIDHPWAGFAAKTGVIVPLNSYLPKAFMEDQATNSVGRSHESYLYEGKQVALAIDAATPVASARMDLLEAEGMAFPQTWDELMILATRGKVAVPSIPQDTLMNFYMLCSTLGEDVCVNDNYVVSDDIGIQALQMLHALSKNLHKDCFNWNPFQVYEAMTQTNEFAYCPFAYGYSNYSKTNYVANPLKFGDTVALTNQQRLCTTLGGTGLAISANSKHKEIAAKYAQFVANANMQSSFFVEFGGQPGHRKAWTSTYANATTNDYFKDTLPTLDRAYLRPRYHGHMYFQDNSGAPIREYLMNGGDEKALLSRLNALYIASRAMTI</sequence>
<dbReference type="EMBL" id="BSOT01000005">
    <property type="protein sequence ID" value="GLR70589.1"/>
    <property type="molecule type" value="Genomic_DNA"/>
</dbReference>
<dbReference type="InterPro" id="IPR006059">
    <property type="entry name" value="SBP"/>
</dbReference>
<dbReference type="Gene3D" id="3.40.190.10">
    <property type="entry name" value="Periplasmic binding protein-like II"/>
    <property type="match status" value="1"/>
</dbReference>
<comment type="caution">
    <text evidence="3">The sequence shown here is derived from an EMBL/GenBank/DDBJ whole genome shotgun (WGS) entry which is preliminary data.</text>
</comment>
<evidence type="ECO:0000313" key="3">
    <source>
        <dbReference type="EMBL" id="GLR70589.1"/>
    </source>
</evidence>
<protein>
    <recommendedName>
        <fullName evidence="5">Carbohydrate ABC transporter substrate-binding protein, CUT1 family</fullName>
    </recommendedName>
</protein>
<comment type="subcellular location">
    <subcellularLocation>
        <location evidence="1">Periplasm</location>
    </subcellularLocation>
</comment>
<proteinExistence type="inferred from homology"/>
<dbReference type="PANTHER" id="PTHR43649">
    <property type="entry name" value="ARABINOSE-BINDING PROTEIN-RELATED"/>
    <property type="match status" value="1"/>
</dbReference>
<accession>A0AA37SXZ4</accession>
<dbReference type="Pfam" id="PF01547">
    <property type="entry name" value="SBP_bac_1"/>
    <property type="match status" value="1"/>
</dbReference>
<dbReference type="GO" id="GO:0042597">
    <property type="term" value="C:periplasmic space"/>
    <property type="evidence" value="ECO:0007669"/>
    <property type="project" value="UniProtKB-SubCell"/>
</dbReference>
<name>A0AA37SXZ4_9ALTE</name>
<reference evidence="3" key="2">
    <citation type="submission" date="2023-01" db="EMBL/GenBank/DDBJ databases">
        <title>Draft genome sequence of Agaribacter marinus strain NBRC 110023.</title>
        <authorList>
            <person name="Sun Q."/>
            <person name="Mori K."/>
        </authorList>
    </citation>
    <scope>NUCLEOTIDE SEQUENCE</scope>
    <source>
        <strain evidence="3">NBRC 110023</strain>
    </source>
</reference>
<comment type="similarity">
    <text evidence="2">Belongs to the bacterial solute-binding protein 1 family.</text>
</comment>
<evidence type="ECO:0000256" key="2">
    <source>
        <dbReference type="ARBA" id="ARBA00008520"/>
    </source>
</evidence>
<gene>
    <name evidence="3" type="ORF">GCM10007852_14970</name>
</gene>
<dbReference type="SUPFAM" id="SSF53850">
    <property type="entry name" value="Periplasmic binding protein-like II"/>
    <property type="match status" value="1"/>
</dbReference>
<dbReference type="AlphaFoldDB" id="A0AA37SXZ4"/>